<dbReference type="AlphaFoldDB" id="A0A2U1KZZ8"/>
<dbReference type="EMBL" id="PKPP01012456">
    <property type="protein sequence ID" value="PWA42352.1"/>
    <property type="molecule type" value="Genomic_DNA"/>
</dbReference>
<reference evidence="2 3" key="1">
    <citation type="journal article" date="2018" name="Mol. Plant">
        <title>The genome of Artemisia annua provides insight into the evolution of Asteraceae family and artemisinin biosynthesis.</title>
        <authorList>
            <person name="Shen Q."/>
            <person name="Zhang L."/>
            <person name="Liao Z."/>
            <person name="Wang S."/>
            <person name="Yan T."/>
            <person name="Shi P."/>
            <person name="Liu M."/>
            <person name="Fu X."/>
            <person name="Pan Q."/>
            <person name="Wang Y."/>
            <person name="Lv Z."/>
            <person name="Lu X."/>
            <person name="Zhang F."/>
            <person name="Jiang W."/>
            <person name="Ma Y."/>
            <person name="Chen M."/>
            <person name="Hao X."/>
            <person name="Li L."/>
            <person name="Tang Y."/>
            <person name="Lv G."/>
            <person name="Zhou Y."/>
            <person name="Sun X."/>
            <person name="Brodelius P.E."/>
            <person name="Rose J.K.C."/>
            <person name="Tang K."/>
        </authorList>
    </citation>
    <scope>NUCLEOTIDE SEQUENCE [LARGE SCALE GENOMIC DNA]</scope>
    <source>
        <strain evidence="3">cv. Huhao1</strain>
        <tissue evidence="2">Leaf</tissue>
    </source>
</reference>
<accession>A0A2U1KZZ8</accession>
<sequence length="215" mass="24017">MADSRNGLSSFWTQADALFRKNLTFQKRNLKTNLLLILFPIMVCLLLVVIEIMVNNELEKSAFQCGCTSIDPDGDGQCQGSDSSTATSGFLEPALYLHGPVYYVQSQCGANFTNSMVSIAALNVEKEIKCVQGLNVWRNSSSDITKELYSGYRKGNAEKKINAIPVAYDFLNSNMNNYNMTVWYNSTYRKDKANLSPRLVRVPRSINLAVVLINT</sequence>
<keyword evidence="1" id="KW-0812">Transmembrane</keyword>
<protein>
    <submittedName>
        <fullName evidence="2">ABC2-like protein</fullName>
    </submittedName>
</protein>
<organism evidence="2 3">
    <name type="scientific">Artemisia annua</name>
    <name type="common">Sweet wormwood</name>
    <dbReference type="NCBI Taxonomy" id="35608"/>
    <lineage>
        <taxon>Eukaryota</taxon>
        <taxon>Viridiplantae</taxon>
        <taxon>Streptophyta</taxon>
        <taxon>Embryophyta</taxon>
        <taxon>Tracheophyta</taxon>
        <taxon>Spermatophyta</taxon>
        <taxon>Magnoliopsida</taxon>
        <taxon>eudicotyledons</taxon>
        <taxon>Gunneridae</taxon>
        <taxon>Pentapetalae</taxon>
        <taxon>asterids</taxon>
        <taxon>campanulids</taxon>
        <taxon>Asterales</taxon>
        <taxon>Asteraceae</taxon>
        <taxon>Asteroideae</taxon>
        <taxon>Anthemideae</taxon>
        <taxon>Artemisiinae</taxon>
        <taxon>Artemisia</taxon>
    </lineage>
</organism>
<keyword evidence="1" id="KW-1133">Transmembrane helix</keyword>
<evidence type="ECO:0000313" key="3">
    <source>
        <dbReference type="Proteomes" id="UP000245207"/>
    </source>
</evidence>
<feature type="transmembrane region" description="Helical" evidence="1">
    <location>
        <begin position="34"/>
        <end position="54"/>
    </location>
</feature>
<keyword evidence="1" id="KW-0472">Membrane</keyword>
<evidence type="ECO:0000256" key="1">
    <source>
        <dbReference type="SAM" id="Phobius"/>
    </source>
</evidence>
<comment type="caution">
    <text evidence="2">The sequence shown here is derived from an EMBL/GenBank/DDBJ whole genome shotgun (WGS) entry which is preliminary data.</text>
</comment>
<keyword evidence="3" id="KW-1185">Reference proteome</keyword>
<proteinExistence type="predicted"/>
<dbReference type="STRING" id="35608.A0A2U1KZZ8"/>
<name>A0A2U1KZZ8_ARTAN</name>
<gene>
    <name evidence="2" type="ORF">CTI12_AA544760</name>
</gene>
<dbReference type="Proteomes" id="UP000245207">
    <property type="component" value="Unassembled WGS sequence"/>
</dbReference>
<dbReference type="OrthoDB" id="8061355at2759"/>
<evidence type="ECO:0000313" key="2">
    <source>
        <dbReference type="EMBL" id="PWA42352.1"/>
    </source>
</evidence>